<keyword evidence="2" id="KW-1185">Reference proteome</keyword>
<dbReference type="InterPro" id="IPR026341">
    <property type="entry name" value="T9SS_type_B"/>
</dbReference>
<accession>A0A4V3E834</accession>
<evidence type="ECO:0000313" key="2">
    <source>
        <dbReference type="Proteomes" id="UP000295215"/>
    </source>
</evidence>
<gene>
    <name evidence="1" type="ORF">C8P70_1187</name>
</gene>
<dbReference type="OrthoDB" id="1489185at2"/>
<reference evidence="1 2" key="1">
    <citation type="submission" date="2019-03" db="EMBL/GenBank/DDBJ databases">
        <title>Genomic Encyclopedia of Archaeal and Bacterial Type Strains, Phase II (KMG-II): from individual species to whole genera.</title>
        <authorList>
            <person name="Goeker M."/>
        </authorList>
    </citation>
    <scope>NUCLEOTIDE SEQUENCE [LARGE SCALE GENOMIC DNA]</scope>
    <source>
        <strain evidence="1 2">DSM 28213</strain>
    </source>
</reference>
<comment type="caution">
    <text evidence="1">The sequence shown here is derived from an EMBL/GenBank/DDBJ whole genome shotgun (WGS) entry which is preliminary data.</text>
</comment>
<protein>
    <submittedName>
        <fullName evidence="1">Gliding motility-associated-like protein</fullName>
    </submittedName>
</protein>
<name>A0A4V3E834_9FLAO</name>
<dbReference type="NCBIfam" id="TIGR04131">
    <property type="entry name" value="Bac_Flav_CTERM"/>
    <property type="match status" value="1"/>
</dbReference>
<proteinExistence type="predicted"/>
<dbReference type="Proteomes" id="UP000295215">
    <property type="component" value="Unassembled WGS sequence"/>
</dbReference>
<dbReference type="AlphaFoldDB" id="A0A4V3E834"/>
<dbReference type="Pfam" id="PF13585">
    <property type="entry name" value="CHU_C"/>
    <property type="match status" value="1"/>
</dbReference>
<dbReference type="EMBL" id="SOAG01000018">
    <property type="protein sequence ID" value="TDS56859.1"/>
    <property type="molecule type" value="Genomic_DNA"/>
</dbReference>
<sequence>MNNKINIMKRSIYNDYSFLTTLLLLLGVQIMYAQNDIKQLVNQGKMYVSSGTLISTNFDFENKKDGIVFNNGFFHFFKNYQNNGLFTYTNTKKTGTTLFTGQSPQLIAGVNPSKHYNVVFNNASTQYPFELNSDMIINGTGDFTHGIVKINKDSGGQMFFGNGAISANTNDASYAEGIVEKEGNNAFTYPIGKSGYYRLAGISAPSNVADQYMGEYFLAPTNTDAHPHKNKTGIIELIDEREYWTIAPSKSTKESVIVTLSWDNHTTPQDLIAEPQNLHIVRWDAAQGLWVDEGGIVDESNNTVTTPLNVVGFGIFTLGTIKEKFLNPGDVVIYNGVTPNNDGMNDYLIIDNIQYFPNNHVSIYNRWGRKVYETKSYNSKGNVFNGYAEGVNVFGKGEPLPSGTYYYVVEYLYDRDGQNQWIKKVGYLHLENNN</sequence>
<evidence type="ECO:0000313" key="1">
    <source>
        <dbReference type="EMBL" id="TDS56859.1"/>
    </source>
</evidence>
<organism evidence="1 2">
    <name type="scientific">Myroides indicus</name>
    <dbReference type="NCBI Taxonomy" id="1323422"/>
    <lineage>
        <taxon>Bacteria</taxon>
        <taxon>Pseudomonadati</taxon>
        <taxon>Bacteroidota</taxon>
        <taxon>Flavobacteriia</taxon>
        <taxon>Flavobacteriales</taxon>
        <taxon>Flavobacteriaceae</taxon>
        <taxon>Myroides</taxon>
    </lineage>
</organism>